<keyword evidence="2" id="KW-1185">Reference proteome</keyword>
<sequence length="262" mass="29717">MKNIYLNAGTLNEVFTEIQTSFNGVLNSNNNEFKLTLNTDLIKGNIDGITFINGITSIQASLTFFDDVTLSIESFSNTSIVFAYCNEGHFRHSYGISGQQFTVQKQHTAIESSNRSVNSILYFKKNNPVQFSIIKVETLSLELNSTNSLLSDLKKTFVNKQPNFTYHSIQNLRIAEKWNQLKAITEQGMVGHILKKDLIQSIVALEIEDNTDPVLKMARGIKRSTLLQVNETKKIYSFIKQYSFDVIYNKVIGSKSRLFSKD</sequence>
<dbReference type="AlphaFoldDB" id="A0A1G8IP87"/>
<proteinExistence type="predicted"/>
<reference evidence="2" key="1">
    <citation type="submission" date="2016-10" db="EMBL/GenBank/DDBJ databases">
        <authorList>
            <person name="Varghese N."/>
            <person name="Submissions S."/>
        </authorList>
    </citation>
    <scope>NUCLEOTIDE SEQUENCE [LARGE SCALE GENOMIC DNA]</scope>
    <source>
        <strain evidence="2">CGMCC 1.2747</strain>
    </source>
</reference>
<gene>
    <name evidence="1" type="ORF">SAMN04488062_12727</name>
</gene>
<protein>
    <submittedName>
        <fullName evidence="1">Uncharacterized protein</fullName>
    </submittedName>
</protein>
<name>A0A1G8IP87_9FLAO</name>
<dbReference type="STRING" id="178355.SAMN04488062_12727"/>
<dbReference type="OrthoDB" id="2666928at2"/>
<dbReference type="RefSeq" id="WP_091259420.1">
    <property type="nucleotide sequence ID" value="NZ_FNDB01000027.1"/>
</dbReference>
<evidence type="ECO:0000313" key="1">
    <source>
        <dbReference type="EMBL" id="SDI20756.1"/>
    </source>
</evidence>
<accession>A0A1G8IP87</accession>
<evidence type="ECO:0000313" key="2">
    <source>
        <dbReference type="Proteomes" id="UP000199274"/>
    </source>
</evidence>
<organism evidence="1 2">
    <name type="scientific">Flavobacterium omnivorum</name>
    <dbReference type="NCBI Taxonomy" id="178355"/>
    <lineage>
        <taxon>Bacteria</taxon>
        <taxon>Pseudomonadati</taxon>
        <taxon>Bacteroidota</taxon>
        <taxon>Flavobacteriia</taxon>
        <taxon>Flavobacteriales</taxon>
        <taxon>Flavobacteriaceae</taxon>
        <taxon>Flavobacterium</taxon>
    </lineage>
</organism>
<dbReference type="EMBL" id="FNDB01000027">
    <property type="protein sequence ID" value="SDI20756.1"/>
    <property type="molecule type" value="Genomic_DNA"/>
</dbReference>
<dbReference type="Proteomes" id="UP000199274">
    <property type="component" value="Unassembled WGS sequence"/>
</dbReference>